<feature type="region of interest" description="Disordered" evidence="1">
    <location>
        <begin position="46"/>
        <end position="179"/>
    </location>
</feature>
<keyword evidence="4" id="KW-1185">Reference proteome</keyword>
<evidence type="ECO:0000256" key="1">
    <source>
        <dbReference type="SAM" id="MobiDB-lite"/>
    </source>
</evidence>
<protein>
    <submittedName>
        <fullName evidence="3">Uncharacterized protein</fullName>
    </submittedName>
</protein>
<evidence type="ECO:0000256" key="2">
    <source>
        <dbReference type="SAM" id="SignalP"/>
    </source>
</evidence>
<organism evidence="3 4">
    <name type="scientific">Amblyomma americanum</name>
    <name type="common">Lone star tick</name>
    <dbReference type="NCBI Taxonomy" id="6943"/>
    <lineage>
        <taxon>Eukaryota</taxon>
        <taxon>Metazoa</taxon>
        <taxon>Ecdysozoa</taxon>
        <taxon>Arthropoda</taxon>
        <taxon>Chelicerata</taxon>
        <taxon>Arachnida</taxon>
        <taxon>Acari</taxon>
        <taxon>Parasitiformes</taxon>
        <taxon>Ixodida</taxon>
        <taxon>Ixodoidea</taxon>
        <taxon>Ixodidae</taxon>
        <taxon>Amblyomminae</taxon>
        <taxon>Amblyomma</taxon>
    </lineage>
</organism>
<feature type="chain" id="PRO_5043050347" evidence="2">
    <location>
        <begin position="20"/>
        <end position="208"/>
    </location>
</feature>
<dbReference type="EMBL" id="JARKHS020033261">
    <property type="protein sequence ID" value="KAK8759252.1"/>
    <property type="molecule type" value="Genomic_DNA"/>
</dbReference>
<reference evidence="3 4" key="1">
    <citation type="journal article" date="2023" name="Arcadia Sci">
        <title>De novo assembly of a long-read Amblyomma americanum tick genome.</title>
        <authorList>
            <person name="Chou S."/>
            <person name="Poskanzer K.E."/>
            <person name="Rollins M."/>
            <person name="Thuy-Boun P.S."/>
        </authorList>
    </citation>
    <scope>NUCLEOTIDE SEQUENCE [LARGE SCALE GENOMIC DNA]</scope>
    <source>
        <strain evidence="3">F_SG_1</strain>
        <tissue evidence="3">Salivary glands</tissue>
    </source>
</reference>
<sequence>MKVLAVIAALALVAQCGFAQEGEVEERPLGNDQLLRALDPNPWVPRPMPQPWPQPWPRPWPQPWPQPWPVPQPLPPRPWPEPRDHALSGGVEARPVGNDQLLRELDPNPWFPRPMPQPWPQPWPRPWPQPWPQPWPVPQPLPPRPWPEPRDLVFSGQADTKATADEDLKKRQRRSALPWGKPWPRPWPMPWPKPWPRPFPNPIPRPWA</sequence>
<evidence type="ECO:0000313" key="4">
    <source>
        <dbReference type="Proteomes" id="UP001321473"/>
    </source>
</evidence>
<comment type="caution">
    <text evidence="3">The sequence shown here is derived from an EMBL/GenBank/DDBJ whole genome shotgun (WGS) entry which is preliminary data.</text>
</comment>
<evidence type="ECO:0000313" key="3">
    <source>
        <dbReference type="EMBL" id="KAK8759252.1"/>
    </source>
</evidence>
<keyword evidence="2" id="KW-0732">Signal</keyword>
<gene>
    <name evidence="3" type="ORF">V5799_003119</name>
</gene>
<dbReference type="AlphaFoldDB" id="A0AAQ4D9W2"/>
<accession>A0AAQ4D9W2</accession>
<dbReference type="Proteomes" id="UP001321473">
    <property type="component" value="Unassembled WGS sequence"/>
</dbReference>
<feature type="signal peptide" evidence="2">
    <location>
        <begin position="1"/>
        <end position="19"/>
    </location>
</feature>
<name>A0AAQ4D9W2_AMBAM</name>
<feature type="compositionally biased region" description="Pro residues" evidence="1">
    <location>
        <begin position="109"/>
        <end position="146"/>
    </location>
</feature>
<proteinExistence type="predicted"/>
<feature type="compositionally biased region" description="Pro residues" evidence="1">
    <location>
        <begin position="46"/>
        <end position="79"/>
    </location>
</feature>